<feature type="region of interest" description="Disordered" evidence="1">
    <location>
        <begin position="63"/>
        <end position="90"/>
    </location>
</feature>
<protein>
    <submittedName>
        <fullName evidence="2">Uncharacterized protein</fullName>
    </submittedName>
</protein>
<accession>A0A6J5XQX4</accession>
<feature type="compositionally biased region" description="Polar residues" evidence="1">
    <location>
        <begin position="64"/>
        <end position="75"/>
    </location>
</feature>
<reference evidence="3" key="1">
    <citation type="journal article" date="2020" name="Genome Biol.">
        <title>Gamete binning: chromosome-level and haplotype-resolved genome assembly enabled by high-throughput single-cell sequencing of gamete genomes.</title>
        <authorList>
            <person name="Campoy J.A."/>
            <person name="Sun H."/>
            <person name="Goel M."/>
            <person name="Jiao W.-B."/>
            <person name="Folz-Donahue K."/>
            <person name="Wang N."/>
            <person name="Rubio M."/>
            <person name="Liu C."/>
            <person name="Kukat C."/>
            <person name="Ruiz D."/>
            <person name="Huettel B."/>
            <person name="Schneeberger K."/>
        </authorList>
    </citation>
    <scope>NUCLEOTIDE SEQUENCE [LARGE SCALE GENOMIC DNA]</scope>
    <source>
        <strain evidence="3">cv. Rojo Pasion</strain>
    </source>
</reference>
<dbReference type="AlphaFoldDB" id="A0A6J5XQX4"/>
<keyword evidence="3" id="KW-1185">Reference proteome</keyword>
<dbReference type="EMBL" id="CAEKKB010000007">
    <property type="protein sequence ID" value="CAB4316316.1"/>
    <property type="molecule type" value="Genomic_DNA"/>
</dbReference>
<proteinExistence type="predicted"/>
<sequence length="90" mass="9706">MAEADVAEEEGLAMSEVVHLSWLRQTSRRCESMRDLWLWDCCPGMNAMSIMGSLGSQAVAAGLQQPQGPNKSNLLELSGVEATPDNSSSH</sequence>
<gene>
    <name evidence="2" type="ORF">ORAREDHAP_LOCUS41405</name>
</gene>
<evidence type="ECO:0000256" key="1">
    <source>
        <dbReference type="SAM" id="MobiDB-lite"/>
    </source>
</evidence>
<evidence type="ECO:0000313" key="3">
    <source>
        <dbReference type="Proteomes" id="UP000507245"/>
    </source>
</evidence>
<name>A0A6J5XQX4_PRUAR</name>
<organism evidence="2 3">
    <name type="scientific">Prunus armeniaca</name>
    <name type="common">Apricot</name>
    <name type="synonym">Armeniaca vulgaris</name>
    <dbReference type="NCBI Taxonomy" id="36596"/>
    <lineage>
        <taxon>Eukaryota</taxon>
        <taxon>Viridiplantae</taxon>
        <taxon>Streptophyta</taxon>
        <taxon>Embryophyta</taxon>
        <taxon>Tracheophyta</taxon>
        <taxon>Spermatophyta</taxon>
        <taxon>Magnoliopsida</taxon>
        <taxon>eudicotyledons</taxon>
        <taxon>Gunneridae</taxon>
        <taxon>Pentapetalae</taxon>
        <taxon>rosids</taxon>
        <taxon>fabids</taxon>
        <taxon>Rosales</taxon>
        <taxon>Rosaceae</taxon>
        <taxon>Amygdaloideae</taxon>
        <taxon>Amygdaleae</taxon>
        <taxon>Prunus</taxon>
    </lineage>
</organism>
<evidence type="ECO:0000313" key="2">
    <source>
        <dbReference type="EMBL" id="CAB4316316.1"/>
    </source>
</evidence>
<dbReference type="Proteomes" id="UP000507245">
    <property type="component" value="Unassembled WGS sequence"/>
</dbReference>